<evidence type="ECO:0000256" key="6">
    <source>
        <dbReference type="ARBA" id="ARBA00022801"/>
    </source>
</evidence>
<dbReference type="Proteomes" id="UP000602510">
    <property type="component" value="Unassembled WGS sequence"/>
</dbReference>
<evidence type="ECO:0000256" key="1">
    <source>
        <dbReference type="ARBA" id="ARBA00001968"/>
    </source>
</evidence>
<protein>
    <submittedName>
        <fullName evidence="9">DDE superfamily endonuclease</fullName>
    </submittedName>
</protein>
<dbReference type="GO" id="GO:0046872">
    <property type="term" value="F:metal ion binding"/>
    <property type="evidence" value="ECO:0007669"/>
    <property type="project" value="UniProtKB-KW"/>
</dbReference>
<evidence type="ECO:0000313" key="11">
    <source>
        <dbReference type="Proteomes" id="UP000602510"/>
    </source>
</evidence>
<proteinExistence type="inferred from homology"/>
<reference evidence="9" key="1">
    <citation type="submission" date="2020-04" db="EMBL/GenBank/DDBJ databases">
        <title>Hybrid Assembly of Korean Phytophthora infestans isolates.</title>
        <authorList>
            <person name="Prokchorchik M."/>
            <person name="Lee Y."/>
            <person name="Seo J."/>
            <person name="Cho J.-H."/>
            <person name="Park Y.-E."/>
            <person name="Jang D.-C."/>
            <person name="Im J.-S."/>
            <person name="Choi J.-G."/>
            <person name="Park H.-J."/>
            <person name="Lee G.-B."/>
            <person name="Lee Y.-G."/>
            <person name="Hong S.-Y."/>
            <person name="Cho K."/>
            <person name="Sohn K.H."/>
        </authorList>
    </citation>
    <scope>NUCLEOTIDE SEQUENCE</scope>
    <source>
        <strain evidence="9">KR_1_A1</strain>
        <strain evidence="10">KR_2_A2</strain>
    </source>
</reference>
<dbReference type="InterPro" id="IPR045249">
    <property type="entry name" value="HARBI1-like"/>
</dbReference>
<evidence type="ECO:0000313" key="10">
    <source>
        <dbReference type="EMBL" id="KAF4150354.1"/>
    </source>
</evidence>
<evidence type="ECO:0000259" key="8">
    <source>
        <dbReference type="Pfam" id="PF13359"/>
    </source>
</evidence>
<dbReference type="GO" id="GO:0004519">
    <property type="term" value="F:endonuclease activity"/>
    <property type="evidence" value="ECO:0007669"/>
    <property type="project" value="UniProtKB-KW"/>
</dbReference>
<dbReference type="EMBL" id="WSZM01000513">
    <property type="protein sequence ID" value="KAF4032099.1"/>
    <property type="molecule type" value="Genomic_DNA"/>
</dbReference>
<feature type="domain" description="DDE Tnp4" evidence="8">
    <location>
        <begin position="133"/>
        <end position="291"/>
    </location>
</feature>
<comment type="subcellular location">
    <subcellularLocation>
        <location evidence="2">Nucleus</location>
    </subcellularLocation>
</comment>
<comment type="caution">
    <text evidence="9">The sequence shown here is derived from an EMBL/GenBank/DDBJ whole genome shotgun (WGS) entry which is preliminary data.</text>
</comment>
<dbReference type="EMBL" id="JAACNO010000078">
    <property type="protein sequence ID" value="KAF4150354.1"/>
    <property type="molecule type" value="Genomic_DNA"/>
</dbReference>
<dbReference type="Proteomes" id="UP000704712">
    <property type="component" value="Unassembled WGS sequence"/>
</dbReference>
<accession>A0A833SU34</accession>
<keyword evidence="5" id="KW-0479">Metal-binding</keyword>
<gene>
    <name evidence="9" type="ORF">GN244_ATG16022</name>
    <name evidence="10" type="ORF">GN958_ATG00411</name>
</gene>
<sequence length="336" mass="37871">MTVKGDDEDDAMASLRMLYVMLSKLREDLQGSSSPRNCARIPRLSPTLAEAERPLNQNNCNRHDACRINRPVFDSLLPVCAPYITETVRSQRELLGVTLDWMATGLSARAQENTFKIAYSTCHKYRLLALYAIDGVHFQGEAAEEDADRFRSRKGVTTTNVLIASDMNLRVAFVNAGVEGSAHDSSVLSFSGFLTKIPTDYFVLADAGYALTTHVLTPNQGVRCHLQEWWPSHKHPQNYSELFNLIHSKARNAVERLIGVLKRRFRVLRQVNECELVVVKATILACCCLHNVIRQIYAMDAGEAFAAVPEQHEEQNIIPIDFETGTSWRDTWQIKC</sequence>
<evidence type="ECO:0000256" key="4">
    <source>
        <dbReference type="ARBA" id="ARBA00022722"/>
    </source>
</evidence>
<keyword evidence="6" id="KW-0378">Hydrolase</keyword>
<dbReference type="PANTHER" id="PTHR22930:SF285">
    <property type="entry name" value="PROTEIN ALP1-LIKE"/>
    <property type="match status" value="1"/>
</dbReference>
<dbReference type="GO" id="GO:0016787">
    <property type="term" value="F:hydrolase activity"/>
    <property type="evidence" value="ECO:0007669"/>
    <property type="project" value="UniProtKB-KW"/>
</dbReference>
<keyword evidence="11" id="KW-1185">Reference proteome</keyword>
<keyword evidence="9" id="KW-0255">Endonuclease</keyword>
<dbReference type="GO" id="GO:0005634">
    <property type="term" value="C:nucleus"/>
    <property type="evidence" value="ECO:0007669"/>
    <property type="project" value="UniProtKB-SubCell"/>
</dbReference>
<dbReference type="Pfam" id="PF13359">
    <property type="entry name" value="DDE_Tnp_4"/>
    <property type="match status" value="1"/>
</dbReference>
<comment type="cofactor">
    <cofactor evidence="1">
        <name>a divalent metal cation</name>
        <dbReference type="ChEBI" id="CHEBI:60240"/>
    </cofactor>
</comment>
<keyword evidence="7" id="KW-0539">Nucleus</keyword>
<organism evidence="9 11">
    <name type="scientific">Phytophthora infestans</name>
    <name type="common">Potato late blight agent</name>
    <name type="synonym">Botrytis infestans</name>
    <dbReference type="NCBI Taxonomy" id="4787"/>
    <lineage>
        <taxon>Eukaryota</taxon>
        <taxon>Sar</taxon>
        <taxon>Stramenopiles</taxon>
        <taxon>Oomycota</taxon>
        <taxon>Peronosporomycetes</taxon>
        <taxon>Peronosporales</taxon>
        <taxon>Peronosporaceae</taxon>
        <taxon>Phytophthora</taxon>
    </lineage>
</organism>
<dbReference type="PANTHER" id="PTHR22930">
    <property type="match status" value="1"/>
</dbReference>
<evidence type="ECO:0000313" key="9">
    <source>
        <dbReference type="EMBL" id="KAF4032099.1"/>
    </source>
</evidence>
<comment type="similarity">
    <text evidence="3">Belongs to the HARBI1 family.</text>
</comment>
<keyword evidence="4" id="KW-0540">Nuclease</keyword>
<name>A0A833SU34_PHYIN</name>
<evidence type="ECO:0000256" key="2">
    <source>
        <dbReference type="ARBA" id="ARBA00004123"/>
    </source>
</evidence>
<evidence type="ECO:0000256" key="3">
    <source>
        <dbReference type="ARBA" id="ARBA00006958"/>
    </source>
</evidence>
<dbReference type="InterPro" id="IPR027806">
    <property type="entry name" value="HARBI1_dom"/>
</dbReference>
<dbReference type="AlphaFoldDB" id="A0A833SU34"/>
<evidence type="ECO:0000256" key="7">
    <source>
        <dbReference type="ARBA" id="ARBA00023242"/>
    </source>
</evidence>
<evidence type="ECO:0000256" key="5">
    <source>
        <dbReference type="ARBA" id="ARBA00022723"/>
    </source>
</evidence>